<feature type="compositionally biased region" description="Polar residues" evidence="7">
    <location>
        <begin position="208"/>
        <end position="217"/>
    </location>
</feature>
<evidence type="ECO:0000256" key="5">
    <source>
        <dbReference type="ARBA" id="ARBA00022912"/>
    </source>
</evidence>
<dbReference type="PANTHER" id="PTHR10828:SF17">
    <property type="entry name" value="PROTEIN-TYROSINE-PHOSPHATASE"/>
    <property type="match status" value="1"/>
</dbReference>
<dbReference type="SUPFAM" id="SSF52821">
    <property type="entry name" value="Rhodanese/Cell cycle control phosphatase"/>
    <property type="match status" value="1"/>
</dbReference>
<sequence>MDFQKLADWPVTPITRHKKRLKCDQSSDDSSVLSGDENRASSHYGDLCREKNMRRVLGNKENIIVRANTAENQNATVKEMWDLHAPDVHKIFGMKSLITGCSPTRHLQCPEAESSPILSSDKNLHTFRRCRSSCTLDLSWPAVEVDQLAKMLTTAASLNSISSSVDKNMDEVAENDPVSQSTLHMMYTSSSSSSGSFYSDEDNKHTSQNEADANTIANKELEYKTTSFRQKDRKKRKDPIHRKPRYYRTARNLLVLDCRYPYEYHGGHIQGAVNVADWPRLRRFLFGSDTHTLNVSERFPKASRTTFVLHCEFSSQRAPKLFNLLRNHDRSLHLNFYPALRYPKVYVLRGGYAAFYRSHPELCTPPGYLKMHSRPDLLTKWQKHCLAVNQRHYWASKSYANSLPPILAPYDCSIG</sequence>
<dbReference type="GO" id="GO:0005634">
    <property type="term" value="C:nucleus"/>
    <property type="evidence" value="ECO:0007669"/>
    <property type="project" value="TreeGrafter"/>
</dbReference>
<keyword evidence="6" id="KW-0131">Cell cycle</keyword>
<dbReference type="PRINTS" id="PR00716">
    <property type="entry name" value="MPIPHPHTASE"/>
</dbReference>
<dbReference type="PANTHER" id="PTHR10828">
    <property type="entry name" value="M-PHASE INDUCER PHOSPHATASE DUAL SPECIFICITY PHOSPHATASE CDC25"/>
    <property type="match status" value="1"/>
</dbReference>
<dbReference type="GO" id="GO:0004725">
    <property type="term" value="F:protein tyrosine phosphatase activity"/>
    <property type="evidence" value="ECO:0007669"/>
    <property type="project" value="UniProtKB-EC"/>
</dbReference>
<feature type="domain" description="Rhodanese" evidence="8">
    <location>
        <begin position="249"/>
        <end position="364"/>
    </location>
</feature>
<dbReference type="PROSITE" id="PS50206">
    <property type="entry name" value="RHODANESE_3"/>
    <property type="match status" value="1"/>
</dbReference>
<dbReference type="SMART" id="SM00450">
    <property type="entry name" value="RHOD"/>
    <property type="match status" value="1"/>
</dbReference>
<feature type="region of interest" description="Disordered" evidence="7">
    <location>
        <begin position="20"/>
        <end position="41"/>
    </location>
</feature>
<evidence type="ECO:0000256" key="6">
    <source>
        <dbReference type="ARBA" id="ARBA00023306"/>
    </source>
</evidence>
<name>A0A4S2LYX0_OPIFE</name>
<evidence type="ECO:0000256" key="2">
    <source>
        <dbReference type="ARBA" id="ARBA00013064"/>
    </source>
</evidence>
<comment type="similarity">
    <text evidence="1">Belongs to the MPI phosphatase family.</text>
</comment>
<dbReference type="Pfam" id="PF00581">
    <property type="entry name" value="Rhodanese"/>
    <property type="match status" value="1"/>
</dbReference>
<accession>A0A4S2LYX0</accession>
<dbReference type="AlphaFoldDB" id="A0A4S2LYX0"/>
<dbReference type="Gene3D" id="3.40.250.10">
    <property type="entry name" value="Rhodanese-like domain"/>
    <property type="match status" value="1"/>
</dbReference>
<comment type="caution">
    <text evidence="9">The sequence shown here is derived from an EMBL/GenBank/DDBJ whole genome shotgun (WGS) entry which is preliminary data.</text>
</comment>
<dbReference type="GO" id="GO:0051301">
    <property type="term" value="P:cell division"/>
    <property type="evidence" value="ECO:0007669"/>
    <property type="project" value="UniProtKB-KW"/>
</dbReference>
<evidence type="ECO:0000313" key="9">
    <source>
        <dbReference type="EMBL" id="TGZ68856.1"/>
    </source>
</evidence>
<keyword evidence="10" id="KW-1185">Reference proteome</keyword>
<feature type="compositionally biased region" description="Basic residues" evidence="7">
    <location>
        <begin position="231"/>
        <end position="243"/>
    </location>
</feature>
<dbReference type="InterPro" id="IPR000751">
    <property type="entry name" value="MPI_Phosphatase"/>
</dbReference>
<dbReference type="GO" id="GO:0010971">
    <property type="term" value="P:positive regulation of G2/M transition of mitotic cell cycle"/>
    <property type="evidence" value="ECO:0007669"/>
    <property type="project" value="TreeGrafter"/>
</dbReference>
<protein>
    <recommendedName>
        <fullName evidence="2">protein-tyrosine-phosphatase</fullName>
        <ecNumber evidence="2">3.1.3.48</ecNumber>
    </recommendedName>
</protein>
<evidence type="ECO:0000256" key="4">
    <source>
        <dbReference type="ARBA" id="ARBA00022801"/>
    </source>
</evidence>
<evidence type="ECO:0000259" key="8">
    <source>
        <dbReference type="PROSITE" id="PS50206"/>
    </source>
</evidence>
<dbReference type="InterPro" id="IPR001763">
    <property type="entry name" value="Rhodanese-like_dom"/>
</dbReference>
<dbReference type="OrthoDB" id="9999371at2759"/>
<reference evidence="9 10" key="1">
    <citation type="journal article" date="2019" name="BMC Genomics">
        <title>New insights from Opisthorchis felineus genome: update on genomics of the epidemiologically important liver flukes.</title>
        <authorList>
            <person name="Ershov N.I."/>
            <person name="Mordvinov V.A."/>
            <person name="Prokhortchouk E.B."/>
            <person name="Pakharukova M.Y."/>
            <person name="Gunbin K.V."/>
            <person name="Ustyantsev K."/>
            <person name="Genaev M.A."/>
            <person name="Blinov A.G."/>
            <person name="Mazur A."/>
            <person name="Boulygina E."/>
            <person name="Tsygankova S."/>
            <person name="Khrameeva E."/>
            <person name="Chekanov N."/>
            <person name="Fan G."/>
            <person name="Xiao A."/>
            <person name="Zhang H."/>
            <person name="Xu X."/>
            <person name="Yang H."/>
            <person name="Solovyev V."/>
            <person name="Lee S.M."/>
            <person name="Liu X."/>
            <person name="Afonnikov D.A."/>
            <person name="Skryabin K.G."/>
        </authorList>
    </citation>
    <scope>NUCLEOTIDE SEQUENCE [LARGE SCALE GENOMIC DNA]</scope>
    <source>
        <strain evidence="9">AK-0245</strain>
        <tissue evidence="9">Whole organism</tissue>
    </source>
</reference>
<evidence type="ECO:0000256" key="3">
    <source>
        <dbReference type="ARBA" id="ARBA00022618"/>
    </source>
</evidence>
<gene>
    <name evidence="9" type="ORF">CRM22_004043</name>
</gene>
<organism evidence="9 10">
    <name type="scientific">Opisthorchis felineus</name>
    <dbReference type="NCBI Taxonomy" id="147828"/>
    <lineage>
        <taxon>Eukaryota</taxon>
        <taxon>Metazoa</taxon>
        <taxon>Spiralia</taxon>
        <taxon>Lophotrochozoa</taxon>
        <taxon>Platyhelminthes</taxon>
        <taxon>Trematoda</taxon>
        <taxon>Digenea</taxon>
        <taxon>Opisthorchiida</taxon>
        <taxon>Opisthorchiata</taxon>
        <taxon>Opisthorchiidae</taxon>
        <taxon>Opisthorchis</taxon>
    </lineage>
</organism>
<keyword evidence="5" id="KW-0904">Protein phosphatase</keyword>
<evidence type="ECO:0000313" key="10">
    <source>
        <dbReference type="Proteomes" id="UP000308267"/>
    </source>
</evidence>
<dbReference type="STRING" id="147828.A0A4S2LYX0"/>
<dbReference type="GO" id="GO:0110032">
    <property type="term" value="P:positive regulation of G2/MI transition of meiotic cell cycle"/>
    <property type="evidence" value="ECO:0007669"/>
    <property type="project" value="TreeGrafter"/>
</dbReference>
<dbReference type="GO" id="GO:0005737">
    <property type="term" value="C:cytoplasm"/>
    <property type="evidence" value="ECO:0007669"/>
    <property type="project" value="TreeGrafter"/>
</dbReference>
<keyword evidence="3" id="KW-0132">Cell division</keyword>
<evidence type="ECO:0000256" key="7">
    <source>
        <dbReference type="SAM" id="MobiDB-lite"/>
    </source>
</evidence>
<dbReference type="InterPro" id="IPR036873">
    <property type="entry name" value="Rhodanese-like_dom_sf"/>
</dbReference>
<dbReference type="EMBL" id="SJOL01006342">
    <property type="protein sequence ID" value="TGZ68856.1"/>
    <property type="molecule type" value="Genomic_DNA"/>
</dbReference>
<dbReference type="Proteomes" id="UP000308267">
    <property type="component" value="Unassembled WGS sequence"/>
</dbReference>
<keyword evidence="4" id="KW-0378">Hydrolase</keyword>
<evidence type="ECO:0000256" key="1">
    <source>
        <dbReference type="ARBA" id="ARBA00011065"/>
    </source>
</evidence>
<proteinExistence type="inferred from homology"/>
<dbReference type="GO" id="GO:0000086">
    <property type="term" value="P:G2/M transition of mitotic cell cycle"/>
    <property type="evidence" value="ECO:0007669"/>
    <property type="project" value="TreeGrafter"/>
</dbReference>
<dbReference type="EC" id="3.1.3.48" evidence="2"/>
<feature type="region of interest" description="Disordered" evidence="7">
    <location>
        <begin position="193"/>
        <end position="243"/>
    </location>
</feature>